<keyword evidence="2" id="KW-0732">Signal</keyword>
<dbReference type="PANTHER" id="PTHR35747:SF2">
    <property type="entry name" value="NON-SPECIFIC LIPID TRANSFER PROTEIN GPI-ANCHORED 25"/>
    <property type="match status" value="1"/>
</dbReference>
<evidence type="ECO:0000256" key="2">
    <source>
        <dbReference type="SAM" id="SignalP"/>
    </source>
</evidence>
<organism evidence="4 5">
    <name type="scientific">Castilleja foliolosa</name>
    <dbReference type="NCBI Taxonomy" id="1961234"/>
    <lineage>
        <taxon>Eukaryota</taxon>
        <taxon>Viridiplantae</taxon>
        <taxon>Streptophyta</taxon>
        <taxon>Embryophyta</taxon>
        <taxon>Tracheophyta</taxon>
        <taxon>Spermatophyta</taxon>
        <taxon>Magnoliopsida</taxon>
        <taxon>eudicotyledons</taxon>
        <taxon>Gunneridae</taxon>
        <taxon>Pentapetalae</taxon>
        <taxon>asterids</taxon>
        <taxon>lamiids</taxon>
        <taxon>Lamiales</taxon>
        <taxon>Orobanchaceae</taxon>
        <taxon>Pedicularideae</taxon>
        <taxon>Castillejinae</taxon>
        <taxon>Castilleja</taxon>
    </lineage>
</organism>
<reference evidence="5" key="1">
    <citation type="journal article" date="2024" name="IScience">
        <title>Strigolactones Initiate the Formation of Haustorium-like Structures in Castilleja.</title>
        <authorList>
            <person name="Buerger M."/>
            <person name="Peterson D."/>
            <person name="Chory J."/>
        </authorList>
    </citation>
    <scope>NUCLEOTIDE SEQUENCE [LARGE SCALE GENOMIC DNA]</scope>
</reference>
<gene>
    <name evidence="4" type="ORF">CASFOL_005392</name>
</gene>
<feature type="compositionally biased region" description="Polar residues" evidence="1">
    <location>
        <begin position="159"/>
        <end position="172"/>
    </location>
</feature>
<feature type="signal peptide" evidence="2">
    <location>
        <begin position="1"/>
        <end position="24"/>
    </location>
</feature>
<dbReference type="SUPFAM" id="SSF47699">
    <property type="entry name" value="Bifunctional inhibitor/lipid-transfer protein/seed storage 2S albumin"/>
    <property type="match status" value="1"/>
</dbReference>
<sequence>MNHAIHLLLLILLLHRLSIASAAANPPVVSPSMNCSDKLVAFSTCLPYVAVAPNNLSDSPPPQCCNEVSAAFSDGSAICLCYIVLRPAILGFPLNSTKVLSLTSVCPFKDLTAQANCSLRKLCSKTAALPPLRSITGPKNPTLPNFGSAASPPLHSITGPRNSTLPNFGAQNSPPPPPPLTGSAQESSDNSSTEKSPADESPSLPSLSTIPIPPTSVSSAVTQMMHRLSWTWLCFPVYIFTVS</sequence>
<dbReference type="CDD" id="cd00010">
    <property type="entry name" value="AAI_LTSS"/>
    <property type="match status" value="1"/>
</dbReference>
<dbReference type="AlphaFoldDB" id="A0ABD3E4D5"/>
<dbReference type="EMBL" id="JAVIJP010000007">
    <property type="protein sequence ID" value="KAL3648989.1"/>
    <property type="molecule type" value="Genomic_DNA"/>
</dbReference>
<dbReference type="InterPro" id="IPR036312">
    <property type="entry name" value="Bifun_inhib/LTP/seed_sf"/>
</dbReference>
<dbReference type="Proteomes" id="UP001632038">
    <property type="component" value="Unassembled WGS sequence"/>
</dbReference>
<evidence type="ECO:0000256" key="1">
    <source>
        <dbReference type="SAM" id="MobiDB-lite"/>
    </source>
</evidence>
<feature type="domain" description="Bifunctional inhibitor/plant lipid transfer protein/seed storage helical" evidence="3">
    <location>
        <begin position="23"/>
        <end position="110"/>
    </location>
</feature>
<feature type="compositionally biased region" description="Polar residues" evidence="1">
    <location>
        <begin position="182"/>
        <end position="195"/>
    </location>
</feature>
<name>A0ABD3E4D5_9LAMI</name>
<dbReference type="InterPro" id="IPR053353">
    <property type="entry name" value="Plant_LTP_GPI-anchored"/>
</dbReference>
<dbReference type="PANTHER" id="PTHR35747">
    <property type="entry name" value="BIFUNCTIONAL INHIBITOR/LIPID-TRANSFER PROTEIN/SEED STORAGE 2S ALBUMIN SUPERFAMILY PROTEIN"/>
    <property type="match status" value="1"/>
</dbReference>
<feature type="region of interest" description="Disordered" evidence="1">
    <location>
        <begin position="134"/>
        <end position="212"/>
    </location>
</feature>
<proteinExistence type="predicted"/>
<evidence type="ECO:0000259" key="3">
    <source>
        <dbReference type="Pfam" id="PF14368"/>
    </source>
</evidence>
<evidence type="ECO:0000313" key="4">
    <source>
        <dbReference type="EMBL" id="KAL3648989.1"/>
    </source>
</evidence>
<evidence type="ECO:0000313" key="5">
    <source>
        <dbReference type="Proteomes" id="UP001632038"/>
    </source>
</evidence>
<dbReference type="Gene3D" id="1.10.110.10">
    <property type="entry name" value="Plant lipid-transfer and hydrophobic proteins"/>
    <property type="match status" value="1"/>
</dbReference>
<feature type="chain" id="PRO_5044751186" description="Bifunctional inhibitor/plant lipid transfer protein/seed storage helical domain-containing protein" evidence="2">
    <location>
        <begin position="25"/>
        <end position="243"/>
    </location>
</feature>
<keyword evidence="5" id="KW-1185">Reference proteome</keyword>
<dbReference type="InterPro" id="IPR016140">
    <property type="entry name" value="Bifunc_inhib/LTP/seed_store"/>
</dbReference>
<comment type="caution">
    <text evidence="4">The sequence shown here is derived from an EMBL/GenBank/DDBJ whole genome shotgun (WGS) entry which is preliminary data.</text>
</comment>
<protein>
    <recommendedName>
        <fullName evidence="3">Bifunctional inhibitor/plant lipid transfer protein/seed storage helical domain-containing protein</fullName>
    </recommendedName>
</protein>
<accession>A0ABD3E4D5</accession>
<feature type="compositionally biased region" description="Low complexity" evidence="1">
    <location>
        <begin position="201"/>
        <end position="212"/>
    </location>
</feature>
<dbReference type="Pfam" id="PF14368">
    <property type="entry name" value="LTP_2"/>
    <property type="match status" value="1"/>
</dbReference>